<comment type="function">
    <text evidence="8">Toxic component of a toxin-antitoxin (TA) system. An RNase.</text>
</comment>
<evidence type="ECO:0000256" key="8">
    <source>
        <dbReference type="HAMAP-Rule" id="MF_00265"/>
    </source>
</evidence>
<evidence type="ECO:0000256" key="5">
    <source>
        <dbReference type="ARBA" id="ARBA00022801"/>
    </source>
</evidence>
<comment type="similarity">
    <text evidence="7 8">Belongs to the PINc/VapC protein family.</text>
</comment>
<comment type="cofactor">
    <cofactor evidence="1 8">
        <name>Mg(2+)</name>
        <dbReference type="ChEBI" id="CHEBI:18420"/>
    </cofactor>
</comment>
<dbReference type="RefSeq" id="WP_260748308.1">
    <property type="nucleotide sequence ID" value="NZ_CP092109.1"/>
</dbReference>
<reference evidence="10" key="1">
    <citation type="journal article" date="2022" name="Environ. Microbiol.">
        <title>Geoalkalibacter halelectricus SAP #1 sp. nov. possessing extracellular electron transfer and mineral#reducing capabilities from a haloalkaline environment.</title>
        <authorList>
            <person name="Yadav S."/>
            <person name="Singh R."/>
            <person name="Sundharam S.S."/>
            <person name="Chaudhary S."/>
            <person name="Krishnamurthi S."/>
            <person name="Patil S.A."/>
        </authorList>
    </citation>
    <scope>NUCLEOTIDE SEQUENCE</scope>
    <source>
        <strain evidence="10">SAP-1</strain>
    </source>
</reference>
<evidence type="ECO:0000256" key="1">
    <source>
        <dbReference type="ARBA" id="ARBA00001946"/>
    </source>
</evidence>
<sequence>MSDILLDTNVLSELMRPHPDRQVLAWFSRHAGLRLSISAVTKAEILFGIGLLPKGKRRTALEAAAHEMFEEDFGKNCLAFDALAADFYADVVLGRRRAGLPITTEDAQIAAIALSHKMPLATRNTRDFAKIDGLTIIDPWNDE</sequence>
<dbReference type="SUPFAM" id="SSF88723">
    <property type="entry name" value="PIN domain-like"/>
    <property type="match status" value="1"/>
</dbReference>
<evidence type="ECO:0000256" key="7">
    <source>
        <dbReference type="ARBA" id="ARBA00038093"/>
    </source>
</evidence>
<proteinExistence type="inferred from homology"/>
<evidence type="ECO:0000256" key="3">
    <source>
        <dbReference type="ARBA" id="ARBA00022722"/>
    </source>
</evidence>
<keyword evidence="11" id="KW-1185">Reference proteome</keyword>
<dbReference type="HAMAP" id="MF_00265">
    <property type="entry name" value="VapC_Nob1"/>
    <property type="match status" value="1"/>
</dbReference>
<dbReference type="InterPro" id="IPR002716">
    <property type="entry name" value="PIN_dom"/>
</dbReference>
<feature type="domain" description="PIN" evidence="9">
    <location>
        <begin position="4"/>
        <end position="133"/>
    </location>
</feature>
<dbReference type="Gene3D" id="3.40.50.1010">
    <property type="entry name" value="5'-nuclease"/>
    <property type="match status" value="1"/>
</dbReference>
<protein>
    <recommendedName>
        <fullName evidence="8">Ribonuclease VapC</fullName>
        <shortName evidence="8">RNase VapC</shortName>
        <ecNumber evidence="8">3.1.-.-</ecNumber>
    </recommendedName>
    <alternativeName>
        <fullName evidence="8">Toxin VapC</fullName>
    </alternativeName>
</protein>
<dbReference type="InterPro" id="IPR050556">
    <property type="entry name" value="Type_II_TA_system_RNase"/>
</dbReference>
<keyword evidence="6 8" id="KW-0460">Magnesium</keyword>
<dbReference type="PANTHER" id="PTHR33653">
    <property type="entry name" value="RIBONUCLEASE VAPC2"/>
    <property type="match status" value="1"/>
</dbReference>
<dbReference type="EMBL" id="CP092109">
    <property type="protein sequence ID" value="UWZ79955.1"/>
    <property type="molecule type" value="Genomic_DNA"/>
</dbReference>
<evidence type="ECO:0000256" key="4">
    <source>
        <dbReference type="ARBA" id="ARBA00022723"/>
    </source>
</evidence>
<evidence type="ECO:0000313" key="10">
    <source>
        <dbReference type="EMBL" id="UWZ79955.1"/>
    </source>
</evidence>
<keyword evidence="5 8" id="KW-0378">Hydrolase</keyword>
<dbReference type="InterPro" id="IPR022907">
    <property type="entry name" value="VapC_family"/>
</dbReference>
<dbReference type="InterPro" id="IPR029060">
    <property type="entry name" value="PIN-like_dom_sf"/>
</dbReference>
<dbReference type="CDD" id="cd18731">
    <property type="entry name" value="PIN_NgFitB-like"/>
    <property type="match status" value="1"/>
</dbReference>
<name>A0ABY5ZPZ1_9BACT</name>
<evidence type="ECO:0000256" key="2">
    <source>
        <dbReference type="ARBA" id="ARBA00022649"/>
    </source>
</evidence>
<organism evidence="10 11">
    <name type="scientific">Geoalkalibacter halelectricus</name>
    <dbReference type="NCBI Taxonomy" id="2847045"/>
    <lineage>
        <taxon>Bacteria</taxon>
        <taxon>Pseudomonadati</taxon>
        <taxon>Thermodesulfobacteriota</taxon>
        <taxon>Desulfuromonadia</taxon>
        <taxon>Desulfuromonadales</taxon>
        <taxon>Geoalkalibacteraceae</taxon>
        <taxon>Geoalkalibacter</taxon>
    </lineage>
</organism>
<keyword evidence="3 8" id="KW-0540">Nuclease</keyword>
<gene>
    <name evidence="8" type="primary">vapC</name>
    <name evidence="10" type="ORF">L9S41_00810</name>
</gene>
<evidence type="ECO:0000256" key="6">
    <source>
        <dbReference type="ARBA" id="ARBA00022842"/>
    </source>
</evidence>
<dbReference type="EC" id="3.1.-.-" evidence="8"/>
<keyword evidence="8" id="KW-0800">Toxin</keyword>
<dbReference type="Pfam" id="PF01850">
    <property type="entry name" value="PIN"/>
    <property type="match status" value="1"/>
</dbReference>
<evidence type="ECO:0000259" key="9">
    <source>
        <dbReference type="Pfam" id="PF01850"/>
    </source>
</evidence>
<evidence type="ECO:0000313" key="11">
    <source>
        <dbReference type="Proteomes" id="UP001060414"/>
    </source>
</evidence>
<feature type="binding site" evidence="8">
    <location>
        <position position="106"/>
    </location>
    <ligand>
        <name>Mg(2+)</name>
        <dbReference type="ChEBI" id="CHEBI:18420"/>
    </ligand>
</feature>
<feature type="binding site" evidence="8">
    <location>
        <position position="7"/>
    </location>
    <ligand>
        <name>Mg(2+)</name>
        <dbReference type="ChEBI" id="CHEBI:18420"/>
    </ligand>
</feature>
<keyword evidence="4 8" id="KW-0479">Metal-binding</keyword>
<keyword evidence="2 8" id="KW-1277">Toxin-antitoxin system</keyword>
<dbReference type="PANTHER" id="PTHR33653:SF1">
    <property type="entry name" value="RIBONUCLEASE VAPC2"/>
    <property type="match status" value="1"/>
</dbReference>
<accession>A0ABY5ZPZ1</accession>
<dbReference type="Proteomes" id="UP001060414">
    <property type="component" value="Chromosome"/>
</dbReference>